<reference evidence="3" key="1">
    <citation type="journal article" date="2019" name="Int. J. Syst. Evol. Microbiol.">
        <title>The Global Catalogue of Microorganisms (GCM) 10K type strain sequencing project: providing services to taxonomists for standard genome sequencing and annotation.</title>
        <authorList>
            <consortium name="The Broad Institute Genomics Platform"/>
            <consortium name="The Broad Institute Genome Sequencing Center for Infectious Disease"/>
            <person name="Wu L."/>
            <person name="Ma J."/>
        </authorList>
    </citation>
    <scope>NUCLEOTIDE SEQUENCE [LARGE SCALE GENOMIC DNA]</scope>
    <source>
        <strain evidence="3">KCTC 42587</strain>
    </source>
</reference>
<dbReference type="Proteomes" id="UP001597472">
    <property type="component" value="Unassembled WGS sequence"/>
</dbReference>
<dbReference type="RefSeq" id="WP_376891933.1">
    <property type="nucleotide sequence ID" value="NZ_JBHULS010000001.1"/>
</dbReference>
<evidence type="ECO:0000259" key="1">
    <source>
        <dbReference type="Pfam" id="PF00483"/>
    </source>
</evidence>
<accession>A0ABW5KRJ4</accession>
<dbReference type="Pfam" id="PF00483">
    <property type="entry name" value="NTP_transferase"/>
    <property type="match status" value="1"/>
</dbReference>
<evidence type="ECO:0000313" key="2">
    <source>
        <dbReference type="EMBL" id="MFD2550953.1"/>
    </source>
</evidence>
<comment type="caution">
    <text evidence="2">The sequence shown here is derived from an EMBL/GenBank/DDBJ whole genome shotgun (WGS) entry which is preliminary data.</text>
</comment>
<dbReference type="SUPFAM" id="SSF53448">
    <property type="entry name" value="Nucleotide-diphospho-sugar transferases"/>
    <property type="match status" value="1"/>
</dbReference>
<feature type="domain" description="Nucleotidyl transferase" evidence="1">
    <location>
        <begin position="8"/>
        <end position="263"/>
    </location>
</feature>
<sequence>MAKKTLAIMAAGMGTRFGSLKQLHPVYNAFTLMDFSIFDALQAGYNHIVFIVRDDILNLFKERYTNWLPPNVRVDFVVQEANFPEVPLRKKPWGTGHALLALKNLILNKFSLINADDYYGKDAFKRMFKALYTETSNNHYLIGYPLKNTLSENGSVSRGICKTDANNKLISIEEHTQITAFNFNEIGNPEKQKQHLLNPESLASMNFWGFNPCVFDIAEPLFEVFKKQTTNIKQDEFYITYIIQALLNQSETSIMVLPTKAKWFGVTYAADEPIVRNHLIQQIAQNQYPKKLW</sequence>
<evidence type="ECO:0000313" key="3">
    <source>
        <dbReference type="Proteomes" id="UP001597472"/>
    </source>
</evidence>
<dbReference type="InterPro" id="IPR005835">
    <property type="entry name" value="NTP_transferase_dom"/>
</dbReference>
<name>A0ABW5KRJ4_9FLAO</name>
<dbReference type="InterPro" id="IPR029044">
    <property type="entry name" value="Nucleotide-diphossugar_trans"/>
</dbReference>
<keyword evidence="3" id="KW-1185">Reference proteome</keyword>
<dbReference type="EMBL" id="JBHULS010000001">
    <property type="protein sequence ID" value="MFD2550953.1"/>
    <property type="molecule type" value="Genomic_DNA"/>
</dbReference>
<protein>
    <submittedName>
        <fullName evidence="2">Sugar phosphate nucleotidyltransferase</fullName>
    </submittedName>
</protein>
<proteinExistence type="predicted"/>
<organism evidence="2 3">
    <name type="scientific">Bizionia sediminis</name>
    <dbReference type="NCBI Taxonomy" id="1737064"/>
    <lineage>
        <taxon>Bacteria</taxon>
        <taxon>Pseudomonadati</taxon>
        <taxon>Bacteroidota</taxon>
        <taxon>Flavobacteriia</taxon>
        <taxon>Flavobacteriales</taxon>
        <taxon>Flavobacteriaceae</taxon>
        <taxon>Bizionia</taxon>
    </lineage>
</organism>
<gene>
    <name evidence="2" type="ORF">ACFSQP_03895</name>
</gene>
<dbReference type="Gene3D" id="3.90.550.10">
    <property type="entry name" value="Spore Coat Polysaccharide Biosynthesis Protein SpsA, Chain A"/>
    <property type="match status" value="1"/>
</dbReference>